<gene>
    <name evidence="8" type="primary">rplX</name>
    <name evidence="15" type="ORF">ENL60_00690</name>
    <name evidence="13" type="ORF">ENT72_05170</name>
    <name evidence="14" type="ORF">ENT78_08465</name>
    <name evidence="12" type="ORF">ENU12_03365</name>
    <name evidence="11" type="ORF">JM64_00135</name>
</gene>
<comment type="function">
    <text evidence="7 8">One of the proteins that surrounds the polypeptide exit tunnel on the outside of the subunit.</text>
</comment>
<proteinExistence type="inferred from homology"/>
<dbReference type="FunFam" id="2.30.30.30:FF:000004">
    <property type="entry name" value="50S ribosomal protein L24"/>
    <property type="match status" value="1"/>
</dbReference>
<evidence type="ECO:0000256" key="1">
    <source>
        <dbReference type="ARBA" id="ARBA00010618"/>
    </source>
</evidence>
<dbReference type="EMBL" id="DRUO01000052">
    <property type="protein sequence ID" value="HHD39996.1"/>
    <property type="molecule type" value="Genomic_DNA"/>
</dbReference>
<sequence>MAQKIKKGDTVQVISGRDKGKRGEVIQVLPKEQKILVRGVNVVKRHQRPTGQLRQGGIIEKESPLYWSKVMLVCPSCDKPTRVGFKVLEDGSKVRFCKKCGEIIDKK</sequence>
<dbReference type="PANTHER" id="PTHR12903">
    <property type="entry name" value="MITOCHONDRIAL RIBOSOMAL PROTEIN L24"/>
    <property type="match status" value="1"/>
</dbReference>
<name>A0A172T0U0_FERPE</name>
<evidence type="ECO:0000256" key="6">
    <source>
        <dbReference type="ARBA" id="ARBA00035206"/>
    </source>
</evidence>
<evidence type="ECO:0000256" key="4">
    <source>
        <dbReference type="ARBA" id="ARBA00022980"/>
    </source>
</evidence>
<organism evidence="11 16">
    <name type="scientific">Fervidobacterium pennivorans</name>
    <dbReference type="NCBI Taxonomy" id="93466"/>
    <lineage>
        <taxon>Bacteria</taxon>
        <taxon>Thermotogati</taxon>
        <taxon>Thermotogota</taxon>
        <taxon>Thermotogae</taxon>
        <taxon>Thermotogales</taxon>
        <taxon>Fervidobacteriaceae</taxon>
        <taxon>Fervidobacterium</taxon>
    </lineage>
</organism>
<evidence type="ECO:0000256" key="9">
    <source>
        <dbReference type="RuleBase" id="RU003477"/>
    </source>
</evidence>
<accession>A0A172T0U0</accession>
<evidence type="ECO:0000313" key="14">
    <source>
        <dbReference type="EMBL" id="HGU53533.1"/>
    </source>
</evidence>
<dbReference type="EMBL" id="DTBH01000074">
    <property type="protein sequence ID" value="HGQ76953.1"/>
    <property type="molecule type" value="Genomic_DNA"/>
</dbReference>
<dbReference type="Proteomes" id="UP000077096">
    <property type="component" value="Chromosome"/>
</dbReference>
<keyword evidence="5 8" id="KW-0687">Ribonucleoprotein</keyword>
<evidence type="ECO:0000313" key="16">
    <source>
        <dbReference type="Proteomes" id="UP000077096"/>
    </source>
</evidence>
<comment type="function">
    <text evidence="8">One of two assembly initiator proteins, it binds directly to the 5'-end of the 23S rRNA, where it nucleates assembly of the 50S subunit.</text>
</comment>
<protein>
    <recommendedName>
        <fullName evidence="6 8">Large ribosomal subunit protein uL24</fullName>
    </recommendedName>
</protein>
<dbReference type="CDD" id="cd06089">
    <property type="entry name" value="KOW_RPL26"/>
    <property type="match status" value="1"/>
</dbReference>
<dbReference type="GO" id="GO:0005840">
    <property type="term" value="C:ribosome"/>
    <property type="evidence" value="ECO:0007669"/>
    <property type="project" value="UniProtKB-KW"/>
</dbReference>
<dbReference type="EMBL" id="DSZZ01000395">
    <property type="protein sequence ID" value="HGU53533.1"/>
    <property type="molecule type" value="Genomic_DNA"/>
</dbReference>
<evidence type="ECO:0000256" key="7">
    <source>
        <dbReference type="ARBA" id="ARBA00058688"/>
    </source>
</evidence>
<evidence type="ECO:0000313" key="13">
    <source>
        <dbReference type="EMBL" id="HGU42290.1"/>
    </source>
</evidence>
<feature type="domain" description="KOW" evidence="10">
    <location>
        <begin position="4"/>
        <end position="31"/>
    </location>
</feature>
<dbReference type="Pfam" id="PF17136">
    <property type="entry name" value="ribosomal_L24"/>
    <property type="match status" value="1"/>
</dbReference>
<evidence type="ECO:0000256" key="3">
    <source>
        <dbReference type="ARBA" id="ARBA00022884"/>
    </source>
</evidence>
<evidence type="ECO:0000256" key="2">
    <source>
        <dbReference type="ARBA" id="ARBA00022730"/>
    </source>
</evidence>
<dbReference type="GO" id="GO:1990904">
    <property type="term" value="C:ribonucleoprotein complex"/>
    <property type="evidence" value="ECO:0007669"/>
    <property type="project" value="UniProtKB-KW"/>
</dbReference>
<dbReference type="HAMAP" id="MF_01326_B">
    <property type="entry name" value="Ribosomal_uL24_B"/>
    <property type="match status" value="1"/>
</dbReference>
<evidence type="ECO:0000313" key="15">
    <source>
        <dbReference type="EMBL" id="HHD39996.1"/>
    </source>
</evidence>
<dbReference type="InterPro" id="IPR041988">
    <property type="entry name" value="Ribosomal_uL24_KOW"/>
</dbReference>
<keyword evidence="2 8" id="KW-0699">rRNA-binding</keyword>
<dbReference type="GO" id="GO:0003735">
    <property type="term" value="F:structural constituent of ribosome"/>
    <property type="evidence" value="ECO:0007669"/>
    <property type="project" value="InterPro"/>
</dbReference>
<keyword evidence="4 8" id="KW-0689">Ribosomal protein</keyword>
<comment type="similarity">
    <text evidence="1 8 9">Belongs to the universal ribosomal protein uL24 family.</text>
</comment>
<dbReference type="InterPro" id="IPR008991">
    <property type="entry name" value="Translation_prot_SH3-like_sf"/>
</dbReference>
<dbReference type="OMA" id="HISNLML"/>
<dbReference type="NCBIfam" id="TIGR01079">
    <property type="entry name" value="rplX_bact"/>
    <property type="match status" value="1"/>
</dbReference>
<evidence type="ECO:0000259" key="10">
    <source>
        <dbReference type="SMART" id="SM00739"/>
    </source>
</evidence>
<keyword evidence="3 8" id="KW-0694">RNA-binding</keyword>
<reference evidence="11 16" key="1">
    <citation type="submission" date="2014-08" db="EMBL/GenBank/DDBJ databases">
        <title>Fervidobacterium pennivorans DYC genome.</title>
        <authorList>
            <person name="Wushke S."/>
        </authorList>
    </citation>
    <scope>NUCLEOTIDE SEQUENCE [LARGE SCALE GENOMIC DNA]</scope>
    <source>
        <strain evidence="11 16">DYC</strain>
    </source>
</reference>
<dbReference type="InterPro" id="IPR057264">
    <property type="entry name" value="Ribosomal_uL24_C"/>
</dbReference>
<comment type="subunit">
    <text evidence="8">Part of the 50S ribosomal subunit.</text>
</comment>
<dbReference type="SMART" id="SM00739">
    <property type="entry name" value="KOW"/>
    <property type="match status" value="1"/>
</dbReference>
<dbReference type="Gene3D" id="2.30.30.30">
    <property type="match status" value="1"/>
</dbReference>
<dbReference type="InterPro" id="IPR014722">
    <property type="entry name" value="Rib_uL2_dom2"/>
</dbReference>
<dbReference type="GO" id="GO:0006412">
    <property type="term" value="P:translation"/>
    <property type="evidence" value="ECO:0007669"/>
    <property type="project" value="UniProtKB-UniRule"/>
</dbReference>
<dbReference type="EMBL" id="DSZT01000161">
    <property type="protein sequence ID" value="HGU42290.1"/>
    <property type="molecule type" value="Genomic_DNA"/>
</dbReference>
<dbReference type="Pfam" id="PF00467">
    <property type="entry name" value="KOW"/>
    <property type="match status" value="1"/>
</dbReference>
<dbReference type="PATRIC" id="fig|93466.3.peg.27"/>
<dbReference type="SUPFAM" id="SSF50104">
    <property type="entry name" value="Translation proteins SH3-like domain"/>
    <property type="match status" value="1"/>
</dbReference>
<evidence type="ECO:0000256" key="5">
    <source>
        <dbReference type="ARBA" id="ARBA00023274"/>
    </source>
</evidence>
<dbReference type="PROSITE" id="PS01108">
    <property type="entry name" value="RIBOSOMAL_L24"/>
    <property type="match status" value="1"/>
</dbReference>
<evidence type="ECO:0000313" key="12">
    <source>
        <dbReference type="EMBL" id="HGQ76953.1"/>
    </source>
</evidence>
<dbReference type="KEGG" id="fng:JM64_00135"/>
<dbReference type="OrthoDB" id="9807419at2"/>
<dbReference type="InterPro" id="IPR005824">
    <property type="entry name" value="KOW"/>
</dbReference>
<dbReference type="AlphaFoldDB" id="A0A172T0U0"/>
<dbReference type="InterPro" id="IPR003256">
    <property type="entry name" value="Ribosomal_uL24"/>
</dbReference>
<evidence type="ECO:0000256" key="8">
    <source>
        <dbReference type="HAMAP-Rule" id="MF_01326"/>
    </source>
</evidence>
<evidence type="ECO:0000313" key="11">
    <source>
        <dbReference type="EMBL" id="ANE40611.1"/>
    </source>
</evidence>
<reference evidence="12" key="2">
    <citation type="journal article" date="2020" name="mSystems">
        <title>Genome- and Community-Level Interaction Insights into Carbon Utilization and Element Cycling Functions of Hydrothermarchaeota in Hydrothermal Sediment.</title>
        <authorList>
            <person name="Zhou Z."/>
            <person name="Liu Y."/>
            <person name="Xu W."/>
            <person name="Pan J."/>
            <person name="Luo Z.H."/>
            <person name="Li M."/>
        </authorList>
    </citation>
    <scope>NUCLEOTIDE SEQUENCE [LARGE SCALE GENOMIC DNA]</scope>
    <source>
        <strain evidence="15">SpSt-101</strain>
        <strain evidence="13">SpSt-604</strain>
        <strain evidence="14">SpSt-61</strain>
        <strain evidence="12">SpSt-640</strain>
    </source>
</reference>
<dbReference type="InterPro" id="IPR005825">
    <property type="entry name" value="Ribosomal_uL24_CS"/>
</dbReference>
<dbReference type="GO" id="GO:0019843">
    <property type="term" value="F:rRNA binding"/>
    <property type="evidence" value="ECO:0007669"/>
    <property type="project" value="UniProtKB-UniRule"/>
</dbReference>
<dbReference type="EMBL" id="CP011393">
    <property type="protein sequence ID" value="ANE40611.1"/>
    <property type="molecule type" value="Genomic_DNA"/>
</dbReference>